<evidence type="ECO:0000313" key="3">
    <source>
        <dbReference type="EMBL" id="OYX57835.1"/>
    </source>
</evidence>
<dbReference type="InterPro" id="IPR059177">
    <property type="entry name" value="GH29D-like_dom"/>
</dbReference>
<dbReference type="SUPFAM" id="SSF53649">
    <property type="entry name" value="Alkaline phosphatase-like"/>
    <property type="match status" value="1"/>
</dbReference>
<dbReference type="AlphaFoldDB" id="A0A258HLD6"/>
<feature type="signal peptide" evidence="1">
    <location>
        <begin position="1"/>
        <end position="20"/>
    </location>
</feature>
<evidence type="ECO:0000256" key="1">
    <source>
        <dbReference type="SAM" id="SignalP"/>
    </source>
</evidence>
<feature type="chain" id="PRO_5013260171" evidence="1">
    <location>
        <begin position="21"/>
        <end position="554"/>
    </location>
</feature>
<dbReference type="SUPFAM" id="SSF56988">
    <property type="entry name" value="Anthrax protective antigen"/>
    <property type="match status" value="1"/>
</dbReference>
<dbReference type="PANTHER" id="PTHR10151:SF120">
    <property type="entry name" value="BIS(5'-ADENOSYL)-TRIPHOSPHATASE"/>
    <property type="match status" value="1"/>
</dbReference>
<dbReference type="GO" id="GO:0016787">
    <property type="term" value="F:hydrolase activity"/>
    <property type="evidence" value="ECO:0007669"/>
    <property type="project" value="UniProtKB-ARBA"/>
</dbReference>
<proteinExistence type="predicted"/>
<dbReference type="Pfam" id="PF07691">
    <property type="entry name" value="PA14"/>
    <property type="match status" value="1"/>
</dbReference>
<reference evidence="3 4" key="1">
    <citation type="submission" date="2017-03" db="EMBL/GenBank/DDBJ databases">
        <title>Lifting the veil on microbial sulfur biogeochemistry in mining wastewaters.</title>
        <authorList>
            <person name="Kantor R.S."/>
            <person name="Colenbrander Nelson T."/>
            <person name="Marshall S."/>
            <person name="Bennett D."/>
            <person name="Apte S."/>
            <person name="Camacho D."/>
            <person name="Thomas B.C."/>
            <person name="Warren L.A."/>
            <person name="Banfield J.F."/>
        </authorList>
    </citation>
    <scope>NUCLEOTIDE SEQUENCE [LARGE SCALE GENOMIC DNA]</scope>
    <source>
        <strain evidence="3">32-68-21</strain>
    </source>
</reference>
<dbReference type="Pfam" id="PF13290">
    <property type="entry name" value="CHB_HEX_C_1"/>
    <property type="match status" value="1"/>
</dbReference>
<dbReference type="InterPro" id="IPR037524">
    <property type="entry name" value="PA14/GLEYA"/>
</dbReference>
<dbReference type="Gene3D" id="3.90.182.10">
    <property type="entry name" value="Toxin - Anthrax Protective Antigen,domain 1"/>
    <property type="match status" value="1"/>
</dbReference>
<organism evidence="3 4">
    <name type="scientific">Brevundimonas subvibrioides</name>
    <dbReference type="NCBI Taxonomy" id="74313"/>
    <lineage>
        <taxon>Bacteria</taxon>
        <taxon>Pseudomonadati</taxon>
        <taxon>Pseudomonadota</taxon>
        <taxon>Alphaproteobacteria</taxon>
        <taxon>Caulobacterales</taxon>
        <taxon>Caulobacteraceae</taxon>
        <taxon>Brevundimonas</taxon>
    </lineage>
</organism>
<evidence type="ECO:0000313" key="4">
    <source>
        <dbReference type="Proteomes" id="UP000216147"/>
    </source>
</evidence>
<dbReference type="EMBL" id="NCEQ01000004">
    <property type="protein sequence ID" value="OYX57835.1"/>
    <property type="molecule type" value="Genomic_DNA"/>
</dbReference>
<dbReference type="PANTHER" id="PTHR10151">
    <property type="entry name" value="ECTONUCLEOTIDE PYROPHOSPHATASE/PHOSPHODIESTERASE"/>
    <property type="match status" value="1"/>
</dbReference>
<protein>
    <submittedName>
        <fullName evidence="3">Phosphodiesterase</fullName>
    </submittedName>
</protein>
<dbReference type="PROSITE" id="PS51820">
    <property type="entry name" value="PA14"/>
    <property type="match status" value="1"/>
</dbReference>
<dbReference type="Proteomes" id="UP000216147">
    <property type="component" value="Unassembled WGS sequence"/>
</dbReference>
<comment type="caution">
    <text evidence="3">The sequence shown here is derived from an EMBL/GenBank/DDBJ whole genome shotgun (WGS) entry which is preliminary data.</text>
</comment>
<sequence>MDKPIKVAALVVAFTAAAMAGMGLASSVAAQTARHVIVIGVDGLSPDGVLHADTPTLDDMMANGSWSLHARGVMPTTSGANWASILNGAGPEQHGVTSNDWQVGEFNFPTSVTGSGGFFPSIFQILTDQHPEWEVGSIYHWEGFGNLYDHRFVDYDVHGENEDQTTALATAYIRASRPNFLFVHLDHVDHAGHQYGHGTPQYYEAVARADAMIAQIRQATIEAGIADDTVILVTSDHGGVGKGHGGETLAELEIPWIAYGGGVNRGAELDLPINTFDTPATAAWLLGADIPYAWLGRPVRPAMAGEPAPVQAYRTSSFHASPLIEPLGQGNAPSGGLFVGRTAQMTIRNPNPVGEVRYTLDNSIPTTASPLYAGPVQITRSTIVRAGLFVDGLAASVPATAYFRILDESAGPRGVTYSAYLLPEGPVRLPDFSRLQPAATGRTHEVSIDGLSLPREDAVAVVFEGDITIATAGSYGFSLASDDGSKLYIDGKTVVDNDGDHGVITAAGSIDLQPGKHAIRVEYFNGGGGSWLGAYFEGPGIPRQFIDPNLLTPR</sequence>
<dbReference type="Gene3D" id="3.40.720.10">
    <property type="entry name" value="Alkaline Phosphatase, subunit A"/>
    <property type="match status" value="1"/>
</dbReference>
<dbReference type="CDD" id="cd00016">
    <property type="entry name" value="ALP_like"/>
    <property type="match status" value="1"/>
</dbReference>
<keyword evidence="1" id="KW-0732">Signal</keyword>
<accession>A0A258HLD6</accession>
<dbReference type="InterPro" id="IPR011658">
    <property type="entry name" value="PA14_dom"/>
</dbReference>
<dbReference type="Pfam" id="PF01663">
    <property type="entry name" value="Phosphodiest"/>
    <property type="match status" value="1"/>
</dbReference>
<evidence type="ECO:0000259" key="2">
    <source>
        <dbReference type="PROSITE" id="PS51820"/>
    </source>
</evidence>
<dbReference type="InterPro" id="IPR002591">
    <property type="entry name" value="Phosphodiest/P_Trfase"/>
</dbReference>
<name>A0A258HLD6_9CAUL</name>
<gene>
    <name evidence="3" type="ORF">B7Y86_05025</name>
</gene>
<dbReference type="SMART" id="SM00758">
    <property type="entry name" value="PA14"/>
    <property type="match status" value="1"/>
</dbReference>
<feature type="domain" description="PA14" evidence="2">
    <location>
        <begin position="410"/>
        <end position="550"/>
    </location>
</feature>
<dbReference type="InterPro" id="IPR017850">
    <property type="entry name" value="Alkaline_phosphatase_core_sf"/>
</dbReference>